<comment type="caution">
    <text evidence="2">The sequence shown here is derived from an EMBL/GenBank/DDBJ whole genome shotgun (WGS) entry which is preliminary data.</text>
</comment>
<dbReference type="EMBL" id="JAAIUW010000002">
    <property type="protein sequence ID" value="KAF7841258.1"/>
    <property type="molecule type" value="Genomic_DNA"/>
</dbReference>
<gene>
    <name evidence="2" type="ORF">G2W53_003556</name>
</gene>
<feature type="region of interest" description="Disordered" evidence="1">
    <location>
        <begin position="53"/>
        <end position="80"/>
    </location>
</feature>
<dbReference type="Proteomes" id="UP000634136">
    <property type="component" value="Unassembled WGS sequence"/>
</dbReference>
<feature type="compositionally biased region" description="Polar residues" evidence="1">
    <location>
        <begin position="67"/>
        <end position="80"/>
    </location>
</feature>
<organism evidence="2 3">
    <name type="scientific">Senna tora</name>
    <dbReference type="NCBI Taxonomy" id="362788"/>
    <lineage>
        <taxon>Eukaryota</taxon>
        <taxon>Viridiplantae</taxon>
        <taxon>Streptophyta</taxon>
        <taxon>Embryophyta</taxon>
        <taxon>Tracheophyta</taxon>
        <taxon>Spermatophyta</taxon>
        <taxon>Magnoliopsida</taxon>
        <taxon>eudicotyledons</taxon>
        <taxon>Gunneridae</taxon>
        <taxon>Pentapetalae</taxon>
        <taxon>rosids</taxon>
        <taxon>fabids</taxon>
        <taxon>Fabales</taxon>
        <taxon>Fabaceae</taxon>
        <taxon>Caesalpinioideae</taxon>
        <taxon>Cassia clade</taxon>
        <taxon>Senna</taxon>
    </lineage>
</organism>
<accession>A0A834XDR4</accession>
<proteinExistence type="predicted"/>
<evidence type="ECO:0000313" key="3">
    <source>
        <dbReference type="Proteomes" id="UP000634136"/>
    </source>
</evidence>
<evidence type="ECO:0000256" key="1">
    <source>
        <dbReference type="SAM" id="MobiDB-lite"/>
    </source>
</evidence>
<protein>
    <submittedName>
        <fullName evidence="2">Uncharacterized protein</fullName>
    </submittedName>
</protein>
<sequence>MNSCIPSTDRLKFWPSCRTTSNLESKASSLASTTVLLLDGGCRTCRYCCPAKQNVPSSEQSSKDIASRLSMSNESMPRVD</sequence>
<dbReference type="AlphaFoldDB" id="A0A834XDR4"/>
<keyword evidence="3" id="KW-1185">Reference proteome</keyword>
<name>A0A834XDR4_9FABA</name>
<evidence type="ECO:0000313" key="2">
    <source>
        <dbReference type="EMBL" id="KAF7841258.1"/>
    </source>
</evidence>
<reference evidence="2" key="1">
    <citation type="submission" date="2020-09" db="EMBL/GenBank/DDBJ databases">
        <title>Genome-Enabled Discovery of Anthraquinone Biosynthesis in Senna tora.</title>
        <authorList>
            <person name="Kang S.-H."/>
            <person name="Pandey R.P."/>
            <person name="Lee C.-M."/>
            <person name="Sim J.-S."/>
            <person name="Jeong J.-T."/>
            <person name="Choi B.-S."/>
            <person name="Jung M."/>
            <person name="Ginzburg D."/>
            <person name="Zhao K."/>
            <person name="Won S.Y."/>
            <person name="Oh T.-J."/>
            <person name="Yu Y."/>
            <person name="Kim N.-H."/>
            <person name="Lee O.R."/>
            <person name="Lee T.-H."/>
            <person name="Bashyal P."/>
            <person name="Kim T.-S."/>
            <person name="Lee W.-H."/>
            <person name="Kawkins C."/>
            <person name="Kim C.-K."/>
            <person name="Kim J.S."/>
            <person name="Ahn B.O."/>
            <person name="Rhee S.Y."/>
            <person name="Sohng J.K."/>
        </authorList>
    </citation>
    <scope>NUCLEOTIDE SEQUENCE</scope>
    <source>
        <tissue evidence="2">Leaf</tissue>
    </source>
</reference>